<evidence type="ECO:0000313" key="2">
    <source>
        <dbReference type="Proteomes" id="UP001199363"/>
    </source>
</evidence>
<proteinExistence type="predicted"/>
<evidence type="ECO:0000313" key="1">
    <source>
        <dbReference type="EMBL" id="MCB7283776.1"/>
    </source>
</evidence>
<name>A0AAW4V0T0_PHOVU</name>
<dbReference type="EMBL" id="JAJCQG010000158">
    <property type="protein sequence ID" value="MCB7283776.1"/>
    <property type="molecule type" value="Genomic_DNA"/>
</dbReference>
<accession>A0AAW4V0T0</accession>
<organism evidence="1 2">
    <name type="scientific">Phocaeicola vulgatus</name>
    <name type="common">Bacteroides vulgatus</name>
    <dbReference type="NCBI Taxonomy" id="821"/>
    <lineage>
        <taxon>Bacteria</taxon>
        <taxon>Pseudomonadati</taxon>
        <taxon>Bacteroidota</taxon>
        <taxon>Bacteroidia</taxon>
        <taxon>Bacteroidales</taxon>
        <taxon>Bacteroidaceae</taxon>
        <taxon>Phocaeicola</taxon>
    </lineage>
</organism>
<dbReference type="AlphaFoldDB" id="A0AAW4V0T0"/>
<protein>
    <submittedName>
        <fullName evidence="1">Uncharacterized protein</fullName>
    </submittedName>
</protein>
<gene>
    <name evidence="1" type="ORF">LI282_22500</name>
</gene>
<comment type="caution">
    <text evidence="1">The sequence shown here is derived from an EMBL/GenBank/DDBJ whole genome shotgun (WGS) entry which is preliminary data.</text>
</comment>
<feature type="non-terminal residue" evidence="1">
    <location>
        <position position="1"/>
    </location>
</feature>
<sequence>IYGFDNVSVVDSSMNFYKTHNLNPILGKDVVFLLDSTNIILAIGNPIENLKIDSLFNSVIFDHLSKKGHSVNL</sequence>
<dbReference type="Proteomes" id="UP001199363">
    <property type="component" value="Unassembled WGS sequence"/>
</dbReference>
<reference evidence="1" key="1">
    <citation type="submission" date="2021-10" db="EMBL/GenBank/DDBJ databases">
        <title>Collection of gut derived symbiotic bacterial strains cultured from healthy donors.</title>
        <authorList>
            <person name="Lin H."/>
            <person name="Littmann E."/>
            <person name="Kohout C."/>
            <person name="Pamer E.G."/>
        </authorList>
    </citation>
    <scope>NUCLEOTIDE SEQUENCE</scope>
    <source>
        <strain evidence="1">DFI.1.167</strain>
    </source>
</reference>